<accession>X1EXN0</accession>
<name>X1EXN0_9ZZZZ</name>
<proteinExistence type="predicted"/>
<sequence length="53" mass="5727">SGLVSIGGISKSILSVYGFTSTVTGVFCNFLRTVSVSDLCEIIRSWRAQTLKK</sequence>
<reference evidence="1" key="1">
    <citation type="journal article" date="2014" name="Front. Microbiol.">
        <title>High frequency of phylogenetically diverse reductive dehalogenase-homologous genes in deep subseafloor sedimentary metagenomes.</title>
        <authorList>
            <person name="Kawai M."/>
            <person name="Futagami T."/>
            <person name="Toyoda A."/>
            <person name="Takaki Y."/>
            <person name="Nishi S."/>
            <person name="Hori S."/>
            <person name="Arai W."/>
            <person name="Tsubouchi T."/>
            <person name="Morono Y."/>
            <person name="Uchiyama I."/>
            <person name="Ito T."/>
            <person name="Fujiyama A."/>
            <person name="Inagaki F."/>
            <person name="Takami H."/>
        </authorList>
    </citation>
    <scope>NUCLEOTIDE SEQUENCE</scope>
    <source>
        <strain evidence="1">Expedition CK06-06</strain>
    </source>
</reference>
<protein>
    <submittedName>
        <fullName evidence="1">Uncharacterized protein</fullName>
    </submittedName>
</protein>
<evidence type="ECO:0000313" key="1">
    <source>
        <dbReference type="EMBL" id="GAH37337.1"/>
    </source>
</evidence>
<dbReference type="EMBL" id="BARU01012125">
    <property type="protein sequence ID" value="GAH37337.1"/>
    <property type="molecule type" value="Genomic_DNA"/>
</dbReference>
<comment type="caution">
    <text evidence="1">The sequence shown here is derived from an EMBL/GenBank/DDBJ whole genome shotgun (WGS) entry which is preliminary data.</text>
</comment>
<dbReference type="AlphaFoldDB" id="X1EXN0"/>
<organism evidence="1">
    <name type="scientific">marine sediment metagenome</name>
    <dbReference type="NCBI Taxonomy" id="412755"/>
    <lineage>
        <taxon>unclassified sequences</taxon>
        <taxon>metagenomes</taxon>
        <taxon>ecological metagenomes</taxon>
    </lineage>
</organism>
<gene>
    <name evidence="1" type="ORF">S03H2_22496</name>
</gene>
<feature type="non-terminal residue" evidence="1">
    <location>
        <position position="1"/>
    </location>
</feature>